<reference evidence="1" key="1">
    <citation type="journal article" date="2019" name="Sci. Rep.">
        <title>Draft genome of Tanacetum cinerariifolium, the natural source of mosquito coil.</title>
        <authorList>
            <person name="Yamashiro T."/>
            <person name="Shiraishi A."/>
            <person name="Satake H."/>
            <person name="Nakayama K."/>
        </authorList>
    </citation>
    <scope>NUCLEOTIDE SEQUENCE</scope>
</reference>
<organism evidence="1">
    <name type="scientific">Tanacetum cinerariifolium</name>
    <name type="common">Dalmatian daisy</name>
    <name type="synonym">Chrysanthemum cinerariifolium</name>
    <dbReference type="NCBI Taxonomy" id="118510"/>
    <lineage>
        <taxon>Eukaryota</taxon>
        <taxon>Viridiplantae</taxon>
        <taxon>Streptophyta</taxon>
        <taxon>Embryophyta</taxon>
        <taxon>Tracheophyta</taxon>
        <taxon>Spermatophyta</taxon>
        <taxon>Magnoliopsida</taxon>
        <taxon>eudicotyledons</taxon>
        <taxon>Gunneridae</taxon>
        <taxon>Pentapetalae</taxon>
        <taxon>asterids</taxon>
        <taxon>campanulids</taxon>
        <taxon>Asterales</taxon>
        <taxon>Asteraceae</taxon>
        <taxon>Asteroideae</taxon>
        <taxon>Anthemideae</taxon>
        <taxon>Anthemidinae</taxon>
        <taxon>Tanacetum</taxon>
    </lineage>
</organism>
<gene>
    <name evidence="1" type="ORF">Tci_065663</name>
</gene>
<comment type="caution">
    <text evidence="1">The sequence shown here is derived from an EMBL/GenBank/DDBJ whole genome shotgun (WGS) entry which is preliminary data.</text>
</comment>
<sequence length="279" mass="31488">MDKIICDLNKTPDLSQRPPQNCPKCGKMVNIVKDVLFYERNLRNICLHILLKMEFSKTLKILLSHPMTIPTLLMLSKSHSRGDSLEDIFCHQCTCELCGKGAHYGYNYPSKVPIIPDPEPCHNQNIDELPQTVPSFDPTCYSEDGNSFTYDSQSNIVHDSLNVFNPPLQPPSYSYEFCGNDVYYGHDCPLQIDPLLDEFAGVLTLLKSIPPGINETDCDPEEETRLIKRFLYDNSSPRPPEEFISKNSDAAIESFSPSSIPVEDGDSFIEEIDLSFTPL</sequence>
<accession>A0A6L2P9S4</accession>
<name>A0A6L2P9S4_TANCI</name>
<evidence type="ECO:0000313" key="1">
    <source>
        <dbReference type="EMBL" id="GEU93685.1"/>
    </source>
</evidence>
<protein>
    <submittedName>
        <fullName evidence="1">Uncharacterized protein</fullName>
    </submittedName>
</protein>
<proteinExistence type="predicted"/>
<dbReference type="AlphaFoldDB" id="A0A6L2P9S4"/>
<dbReference type="EMBL" id="BKCJ010010908">
    <property type="protein sequence ID" value="GEU93685.1"/>
    <property type="molecule type" value="Genomic_DNA"/>
</dbReference>